<dbReference type="EMBL" id="CAMPGE010020552">
    <property type="protein sequence ID" value="CAI2378787.1"/>
    <property type="molecule type" value="Genomic_DNA"/>
</dbReference>
<organism evidence="2 3">
    <name type="scientific">Euplotes crassus</name>
    <dbReference type="NCBI Taxonomy" id="5936"/>
    <lineage>
        <taxon>Eukaryota</taxon>
        <taxon>Sar</taxon>
        <taxon>Alveolata</taxon>
        <taxon>Ciliophora</taxon>
        <taxon>Intramacronucleata</taxon>
        <taxon>Spirotrichea</taxon>
        <taxon>Hypotrichia</taxon>
        <taxon>Euplotida</taxon>
        <taxon>Euplotidae</taxon>
        <taxon>Moneuplotes</taxon>
    </lineage>
</organism>
<feature type="region of interest" description="Disordered" evidence="1">
    <location>
        <begin position="80"/>
        <end position="99"/>
    </location>
</feature>
<keyword evidence="3" id="KW-1185">Reference proteome</keyword>
<accession>A0AAD2D3H7</accession>
<evidence type="ECO:0000313" key="2">
    <source>
        <dbReference type="EMBL" id="CAI2378787.1"/>
    </source>
</evidence>
<evidence type="ECO:0000256" key="1">
    <source>
        <dbReference type="SAM" id="MobiDB-lite"/>
    </source>
</evidence>
<reference evidence="2" key="1">
    <citation type="submission" date="2023-07" db="EMBL/GenBank/DDBJ databases">
        <authorList>
            <consortium name="AG Swart"/>
            <person name="Singh M."/>
            <person name="Singh A."/>
            <person name="Seah K."/>
            <person name="Emmerich C."/>
        </authorList>
    </citation>
    <scope>NUCLEOTIDE SEQUENCE</scope>
    <source>
        <strain evidence="2">DP1</strain>
    </source>
</reference>
<dbReference type="Proteomes" id="UP001295684">
    <property type="component" value="Unassembled WGS sequence"/>
</dbReference>
<dbReference type="AlphaFoldDB" id="A0AAD2D3H7"/>
<evidence type="ECO:0000313" key="3">
    <source>
        <dbReference type="Proteomes" id="UP001295684"/>
    </source>
</evidence>
<gene>
    <name evidence="2" type="ORF">ECRASSUSDP1_LOCUS20187</name>
</gene>
<name>A0AAD2D3H7_EUPCR</name>
<comment type="caution">
    <text evidence="2">The sequence shown here is derived from an EMBL/GenBank/DDBJ whole genome shotgun (WGS) entry which is preliminary data.</text>
</comment>
<sequence>MNISCYKSPKIRRVAQKFDIDSLKLNILRKKLASLKRSRFMMSCNDAVVLSQPRKRANNSNFCNKVLRVSYNNLFRERSMSHQRTSEITSERSSHTGNQSIEGLMKIQETKPVYQAVNKKMIQHERIKKVMERTYLKNLKNITQKYNFDKIQDFRVRFKDKCGFKTGNKDEELEQDPDLPHIPLIKFSSCKQTPINLSCTSSPMKKVDYTPRNLRNLIEKPRKIRCNMSYLERCPKQDFDSL</sequence>
<proteinExistence type="predicted"/>
<protein>
    <submittedName>
        <fullName evidence="2">Uncharacterized protein</fullName>
    </submittedName>
</protein>